<organism evidence="3">
    <name type="scientific">Trypanosoma vivax (strain Y486)</name>
    <dbReference type="NCBI Taxonomy" id="1055687"/>
    <lineage>
        <taxon>Eukaryota</taxon>
        <taxon>Discoba</taxon>
        <taxon>Euglenozoa</taxon>
        <taxon>Kinetoplastea</taxon>
        <taxon>Metakinetoplastina</taxon>
        <taxon>Trypanosomatida</taxon>
        <taxon>Trypanosomatidae</taxon>
        <taxon>Trypanosoma</taxon>
        <taxon>Duttonella</taxon>
    </lineage>
</organism>
<gene>
    <name evidence="3" type="ORF">TVY486_1100250</name>
</gene>
<accession>G0U9Q9</accession>
<feature type="region of interest" description="Disordered" evidence="1">
    <location>
        <begin position="30"/>
        <end position="49"/>
    </location>
</feature>
<dbReference type="PANTHER" id="PTHR13379:SF0">
    <property type="entry name" value="UPF0415 PROTEIN C7ORF25"/>
    <property type="match status" value="1"/>
</dbReference>
<evidence type="ECO:0000313" key="3">
    <source>
        <dbReference type="EMBL" id="CCC52540.1"/>
    </source>
</evidence>
<feature type="domain" description="DUF1308" evidence="2">
    <location>
        <begin position="389"/>
        <end position="529"/>
    </location>
</feature>
<protein>
    <recommendedName>
        <fullName evidence="2">DUF1308 domain-containing protein</fullName>
    </recommendedName>
</protein>
<feature type="compositionally biased region" description="Low complexity" evidence="1">
    <location>
        <begin position="30"/>
        <end position="46"/>
    </location>
</feature>
<dbReference type="PANTHER" id="PTHR13379">
    <property type="entry name" value="UNCHARACTERIZED DUF1308"/>
    <property type="match status" value="1"/>
</dbReference>
<dbReference type="EMBL" id="HE573027">
    <property type="protein sequence ID" value="CCC52540.1"/>
    <property type="molecule type" value="Genomic_DNA"/>
</dbReference>
<proteinExistence type="predicted"/>
<dbReference type="InterPro" id="IPR010733">
    <property type="entry name" value="DUF1308"/>
</dbReference>
<evidence type="ECO:0000259" key="2">
    <source>
        <dbReference type="Pfam" id="PF07000"/>
    </source>
</evidence>
<evidence type="ECO:0000256" key="1">
    <source>
        <dbReference type="SAM" id="MobiDB-lite"/>
    </source>
</evidence>
<dbReference type="VEuPathDB" id="TriTrypDB:TvY486_1100250"/>
<name>G0U9Q9_TRYVY</name>
<dbReference type="Pfam" id="PF07000">
    <property type="entry name" value="DUF1308"/>
    <property type="match status" value="1"/>
</dbReference>
<sequence length="552" mass="60754">MELYEWQPVESRDASVDTQAVSLNLSAHTSHCSSSLSSGSSLWEGSSADERSGGGCSNAVQVAMARQTLEHLWERLEQVSIQHAGVVGILRLRHRIEAELKMQQCALQYMSDSDAAGASRQTAFQKMDIRFVETMLAALENEPCILKVFTSVRDARGDKEKRILVDLISCGGLRWVRVRAASSHRLKAEQGEPGWEAPIARLVCAARAARLPFMRTPEVVVLFSDTPPPQMTEAIQRIGARPVSCAGLTTKTGDILPLASWCSENFLPPLSFEPRFVCLDTTALVALCSEACFTDCPLAAADLLSKFHVLSEQQRRELTDPCVRSYIEPVLSRDTKWSNMRDMGAWFCKRLCPNGDGPVQLPLPSRVNVSWLEALIAKTSEGCPSATPVKESVMVRHVYEEQMQRLGSGVADNCPNWIVADVTLAEFKWILETIAGPRELCRALTLLQCCTVVSTDIRWIESREPAATHVSLLVHGRKVSQRNFLVFGLADAVGAVILSSNRQMISLALEKDISLLVASHPARALVEQKLCGSHRREGLLAPPGIEVSRSDK</sequence>
<dbReference type="AlphaFoldDB" id="G0U9Q9"/>
<reference evidence="3" key="1">
    <citation type="journal article" date="2012" name="Proc. Natl. Acad. Sci. U.S.A.">
        <title>Antigenic diversity is generated by distinct evolutionary mechanisms in African trypanosome species.</title>
        <authorList>
            <person name="Jackson A.P."/>
            <person name="Berry A."/>
            <person name="Aslett M."/>
            <person name="Allison H.C."/>
            <person name="Burton P."/>
            <person name="Vavrova-Anderson J."/>
            <person name="Brown R."/>
            <person name="Browne H."/>
            <person name="Corton N."/>
            <person name="Hauser H."/>
            <person name="Gamble J."/>
            <person name="Gilderthorp R."/>
            <person name="Marcello L."/>
            <person name="McQuillan J."/>
            <person name="Otto T.D."/>
            <person name="Quail M.A."/>
            <person name="Sanders M.J."/>
            <person name="van Tonder A."/>
            <person name="Ginger M.L."/>
            <person name="Field M.C."/>
            <person name="Barry J.D."/>
            <person name="Hertz-Fowler C."/>
            <person name="Berriman M."/>
        </authorList>
    </citation>
    <scope>NUCLEOTIDE SEQUENCE</scope>
    <source>
        <strain evidence="3">Y486</strain>
    </source>
</reference>